<comment type="catalytic activity">
    <reaction evidence="6">
        <text>a secondary aliphatic amine + O2 + H2O = a primary amine + an aldehyde + H2O2</text>
        <dbReference type="Rhea" id="RHEA:26414"/>
        <dbReference type="ChEBI" id="CHEBI:15377"/>
        <dbReference type="ChEBI" id="CHEBI:15379"/>
        <dbReference type="ChEBI" id="CHEBI:16240"/>
        <dbReference type="ChEBI" id="CHEBI:17478"/>
        <dbReference type="ChEBI" id="CHEBI:58855"/>
        <dbReference type="ChEBI" id="CHEBI:65296"/>
        <dbReference type="EC" id="1.4.3.4"/>
    </reaction>
</comment>
<dbReference type="SUPFAM" id="SSF51905">
    <property type="entry name" value="FAD/NAD(P)-binding domain"/>
    <property type="match status" value="1"/>
</dbReference>
<comment type="catalytic activity">
    <reaction evidence="8">
        <text>N-acetylputrescine + O2 + H2O = 4-acetamidobutanal + H2O2 + NH4(+)</text>
        <dbReference type="Rhea" id="RHEA:70283"/>
        <dbReference type="ChEBI" id="CHEBI:7386"/>
        <dbReference type="ChEBI" id="CHEBI:15377"/>
        <dbReference type="ChEBI" id="CHEBI:15379"/>
        <dbReference type="ChEBI" id="CHEBI:16240"/>
        <dbReference type="ChEBI" id="CHEBI:28938"/>
        <dbReference type="ChEBI" id="CHEBI:58263"/>
    </reaction>
    <physiologicalReaction direction="left-to-right" evidence="8">
        <dbReference type="Rhea" id="RHEA:70284"/>
    </physiologicalReaction>
</comment>
<feature type="domain" description="Amine oxidase" evidence="11">
    <location>
        <begin position="257"/>
        <end position="452"/>
    </location>
</feature>
<dbReference type="InterPro" id="IPR002937">
    <property type="entry name" value="Amino_oxidase"/>
</dbReference>
<dbReference type="GO" id="GO:0008131">
    <property type="term" value="F:primary methylamine oxidase activity"/>
    <property type="evidence" value="ECO:0007669"/>
    <property type="project" value="UniProtKB-ARBA"/>
</dbReference>
<dbReference type="EnsemblMetazoa" id="SMAR005551-RA">
    <property type="protein sequence ID" value="SMAR005551-PA"/>
    <property type="gene ID" value="SMAR005551"/>
</dbReference>
<dbReference type="Proteomes" id="UP000014500">
    <property type="component" value="Unassembled WGS sequence"/>
</dbReference>
<dbReference type="EC" id="1.4.3.-" evidence="10"/>
<dbReference type="Gene3D" id="3.50.50.60">
    <property type="entry name" value="FAD/NAD(P)-binding domain"/>
    <property type="match status" value="2"/>
</dbReference>
<evidence type="ECO:0000259" key="11">
    <source>
        <dbReference type="Pfam" id="PF01593"/>
    </source>
</evidence>
<dbReference type="InterPro" id="IPR036188">
    <property type="entry name" value="FAD/NAD-bd_sf"/>
</dbReference>
<dbReference type="OMA" id="SVPTCLY"/>
<dbReference type="PANTHER" id="PTHR43563:SF1">
    <property type="entry name" value="AMINE OXIDASE [FLAVIN-CONTAINING] B"/>
    <property type="match status" value="1"/>
</dbReference>
<protein>
    <recommendedName>
        <fullName evidence="10">Amine oxidase</fullName>
        <ecNumber evidence="10">1.4.3.-</ecNumber>
    </recommendedName>
</protein>
<evidence type="ECO:0000313" key="13">
    <source>
        <dbReference type="Proteomes" id="UP000014500"/>
    </source>
</evidence>
<dbReference type="PANTHER" id="PTHR43563">
    <property type="entry name" value="AMINE OXIDASE"/>
    <property type="match status" value="1"/>
</dbReference>
<feature type="binding site" evidence="9">
    <location>
        <position position="66"/>
    </location>
    <ligand>
        <name>FAD</name>
        <dbReference type="ChEBI" id="CHEBI:57692"/>
    </ligand>
</feature>
<sequence length="544" mass="61691">MFSSLYRRRAESLRSLVPSLTRFSSSFPFYPWSNKSLTCSHESESDEANRKSFLQVDVIVVGGGLSGLAAAKLLHDIGIDVLILEAKNRVGGRTLSKKNSKTGIFVDLGGSYVGPTQNHIRKLATDLEVERFEIDDFLPWIYCTNGSKYTFNKFQLPRFWNPLVNLDFQNMFYRLDKMSEEIPLDNPWLAPHANEWDQMSMRCFANKYVWTKAARHYLEKIIVGRLTSSKPQEVSMLWFLWLIKQGYKSDFIFTASQAKYVILAIPLNLLTKIHFRPPLPIKLNQLVERVFTGTVIKCVVFYENAFWRDKGLSGAVLDSDEKHPFSQILDDSNPDNSNPALSGLIIGDNALKFLSYTQSLRQEAICKSLEEIFESAEALTPLNYEEKLWSEEQYTGGSYSAVYPPGGLTTYGSVLRQNCGRIYFAGTETALRWTGFMDGAVSSGERAAKEVLAHMGKLPLEDVWRDTLEEKNFQCDNVHYQKKPTQLNIICMKFLKFIARFISLWIFYRFGVKTLVRLLSSESEVAIPGAVASASADGSVLTDL</sequence>
<dbReference type="InterPro" id="IPR001613">
    <property type="entry name" value="Flavin_amine_oxidase"/>
</dbReference>
<dbReference type="GO" id="GO:0097621">
    <property type="term" value="F:monoamine oxidase activity"/>
    <property type="evidence" value="ECO:0007669"/>
    <property type="project" value="UniProtKB-EC"/>
</dbReference>
<evidence type="ECO:0000256" key="9">
    <source>
        <dbReference type="PIRSR" id="PIRSR601613-1"/>
    </source>
</evidence>
<dbReference type="GO" id="GO:0005741">
    <property type="term" value="C:mitochondrial outer membrane"/>
    <property type="evidence" value="ECO:0007669"/>
    <property type="project" value="UniProtKB-SubCell"/>
</dbReference>
<dbReference type="eggNOG" id="KOG0029">
    <property type="taxonomic scope" value="Eukaryota"/>
</dbReference>
<keyword evidence="13" id="KW-1185">Reference proteome</keyword>
<proteinExistence type="inferred from homology"/>
<evidence type="ECO:0000256" key="6">
    <source>
        <dbReference type="ARBA" id="ARBA00048448"/>
    </source>
</evidence>
<dbReference type="EMBL" id="AFFK01019901">
    <property type="status" value="NOT_ANNOTATED_CDS"/>
    <property type="molecule type" value="Genomic_DNA"/>
</dbReference>
<feature type="domain" description="Amine oxidase" evidence="11">
    <location>
        <begin position="65"/>
        <end position="243"/>
    </location>
</feature>
<reference evidence="12" key="2">
    <citation type="submission" date="2015-02" db="UniProtKB">
        <authorList>
            <consortium name="EnsemblMetazoa"/>
        </authorList>
    </citation>
    <scope>IDENTIFICATION</scope>
</reference>
<feature type="binding site" evidence="9">
    <location>
        <position position="428"/>
    </location>
    <ligand>
        <name>FAD</name>
        <dbReference type="ChEBI" id="CHEBI:57692"/>
    </ligand>
</feature>
<evidence type="ECO:0000256" key="10">
    <source>
        <dbReference type="RuleBase" id="RU362067"/>
    </source>
</evidence>
<comment type="function">
    <text evidence="5">Catalyzes the oxidative deamination of primary and some secondary amines such as neurotransmitters, and exogenous amines including the tertiary amine, neurotoxin 1-methyl-4-phenyl-1,2,3,6-tetrahydropyridine (MPTP), with concomitant reduction of oxygen to hydrogen peroxide and participates in the metabolism of neuroactive and vasoactive amines in the central nervous system and peripheral tissues. Preferentially degrades benzylamine and phenylethylamine.</text>
</comment>
<evidence type="ECO:0000256" key="7">
    <source>
        <dbReference type="ARBA" id="ARBA00049354"/>
    </source>
</evidence>
<dbReference type="AlphaFoldDB" id="T1IWI1"/>
<dbReference type="PhylomeDB" id="T1IWI1"/>
<dbReference type="Gene3D" id="1.10.405.10">
    <property type="entry name" value="Guanine Nucleotide Dissociation Inhibitor, domain 1"/>
    <property type="match status" value="1"/>
</dbReference>
<comment type="catalytic activity">
    <reaction evidence="7">
        <text>benzylamine + O2 + H2O = benzaldehyde + H2O2 + NH4(+)</text>
        <dbReference type="Rhea" id="RHEA:59424"/>
        <dbReference type="ChEBI" id="CHEBI:15377"/>
        <dbReference type="ChEBI" id="CHEBI:15379"/>
        <dbReference type="ChEBI" id="CHEBI:16240"/>
        <dbReference type="ChEBI" id="CHEBI:17169"/>
        <dbReference type="ChEBI" id="CHEBI:28938"/>
        <dbReference type="ChEBI" id="CHEBI:225238"/>
    </reaction>
    <physiologicalReaction direction="left-to-right" evidence="7">
        <dbReference type="Rhea" id="RHEA:59425"/>
    </physiologicalReaction>
</comment>
<reference evidence="13" key="1">
    <citation type="submission" date="2011-05" db="EMBL/GenBank/DDBJ databases">
        <authorList>
            <person name="Richards S.R."/>
            <person name="Qu J."/>
            <person name="Jiang H."/>
            <person name="Jhangiani S.N."/>
            <person name="Agravi P."/>
            <person name="Goodspeed R."/>
            <person name="Gross S."/>
            <person name="Mandapat C."/>
            <person name="Jackson L."/>
            <person name="Mathew T."/>
            <person name="Pu L."/>
            <person name="Thornton R."/>
            <person name="Saada N."/>
            <person name="Wilczek-Boney K.B."/>
            <person name="Lee S."/>
            <person name="Kovar C."/>
            <person name="Wu Y."/>
            <person name="Scherer S.E."/>
            <person name="Worley K.C."/>
            <person name="Muzny D.M."/>
            <person name="Gibbs R."/>
        </authorList>
    </citation>
    <scope>NUCLEOTIDE SEQUENCE</scope>
    <source>
        <strain evidence="13">Brora</strain>
    </source>
</reference>
<dbReference type="PRINTS" id="PR00757">
    <property type="entry name" value="AMINEOXDASEF"/>
</dbReference>
<evidence type="ECO:0000256" key="8">
    <source>
        <dbReference type="ARBA" id="ARBA00049430"/>
    </source>
</evidence>
<evidence type="ECO:0000256" key="2">
    <source>
        <dbReference type="ARBA" id="ARBA00004362"/>
    </source>
</evidence>
<keyword evidence="10" id="KW-0274">FAD</keyword>
<comment type="cofactor">
    <cofactor evidence="1 10">
        <name>FAD</name>
        <dbReference type="ChEBI" id="CHEBI:57692"/>
    </cofactor>
</comment>
<dbReference type="STRING" id="126957.T1IWI1"/>
<dbReference type="HOGENOM" id="CLU_004498_0_1_1"/>
<keyword evidence="10" id="KW-0285">Flavoprotein</keyword>
<comment type="similarity">
    <text evidence="3 10">Belongs to the flavin monoamine oxidase family.</text>
</comment>
<evidence type="ECO:0000313" key="12">
    <source>
        <dbReference type="EnsemblMetazoa" id="SMAR005551-PA"/>
    </source>
</evidence>
<dbReference type="Pfam" id="PF01593">
    <property type="entry name" value="Amino_oxidase"/>
    <property type="match status" value="2"/>
</dbReference>
<evidence type="ECO:0000256" key="1">
    <source>
        <dbReference type="ARBA" id="ARBA00001974"/>
    </source>
</evidence>
<accession>T1IWI1</accession>
<keyword evidence="4 10" id="KW-0560">Oxidoreductase</keyword>
<evidence type="ECO:0000256" key="3">
    <source>
        <dbReference type="ARBA" id="ARBA00005995"/>
    </source>
</evidence>
<name>T1IWI1_STRMM</name>
<evidence type="ECO:0000256" key="5">
    <source>
        <dbReference type="ARBA" id="ARBA00045409"/>
    </source>
</evidence>
<organism evidence="12 13">
    <name type="scientific">Strigamia maritima</name>
    <name type="common">European centipede</name>
    <name type="synonym">Geophilus maritimus</name>
    <dbReference type="NCBI Taxonomy" id="126957"/>
    <lineage>
        <taxon>Eukaryota</taxon>
        <taxon>Metazoa</taxon>
        <taxon>Ecdysozoa</taxon>
        <taxon>Arthropoda</taxon>
        <taxon>Myriapoda</taxon>
        <taxon>Chilopoda</taxon>
        <taxon>Pleurostigmophora</taxon>
        <taxon>Geophilomorpha</taxon>
        <taxon>Linotaeniidae</taxon>
        <taxon>Strigamia</taxon>
    </lineage>
</organism>
<dbReference type="SUPFAM" id="SSF54373">
    <property type="entry name" value="FAD-linked reductases, C-terminal domain"/>
    <property type="match status" value="1"/>
</dbReference>
<evidence type="ECO:0000256" key="4">
    <source>
        <dbReference type="ARBA" id="ARBA00023002"/>
    </source>
</evidence>
<comment type="subcellular location">
    <subcellularLocation>
        <location evidence="2">Mitochondrion outer membrane</location>
        <topology evidence="2">Single-pass type IV membrane protein</topology>
        <orientation evidence="2">Cytoplasmic side</orientation>
    </subcellularLocation>
</comment>
<feature type="binding site" evidence="9">
    <location>
        <begin position="85"/>
        <end position="86"/>
    </location>
    <ligand>
        <name>FAD</name>
        <dbReference type="ChEBI" id="CHEBI:57692"/>
    </ligand>
</feature>
<dbReference type="InterPro" id="IPR050703">
    <property type="entry name" value="Flavin_MAO"/>
</dbReference>